<keyword evidence="7 18" id="KW-0347">Helicase</keyword>
<dbReference type="GO" id="GO:0005524">
    <property type="term" value="F:ATP binding"/>
    <property type="evidence" value="ECO:0007669"/>
    <property type="project" value="UniProtKB-KW"/>
</dbReference>
<dbReference type="Pfam" id="PF16124">
    <property type="entry name" value="RecQ_Zn_bind"/>
    <property type="match status" value="1"/>
</dbReference>
<evidence type="ECO:0000256" key="5">
    <source>
        <dbReference type="ARBA" id="ARBA00022741"/>
    </source>
</evidence>
<dbReference type="Gene3D" id="1.10.150.80">
    <property type="entry name" value="HRDC domain"/>
    <property type="match status" value="1"/>
</dbReference>
<evidence type="ECO:0000259" key="17">
    <source>
        <dbReference type="PROSITE" id="PS51194"/>
    </source>
</evidence>
<dbReference type="EC" id="5.6.2.4" evidence="12"/>
<proteinExistence type="inferred from homology"/>
<dbReference type="AlphaFoldDB" id="A0A934RKW6"/>
<dbReference type="PANTHER" id="PTHR13710:SF105">
    <property type="entry name" value="ATP-DEPENDENT DNA HELICASE Q1"/>
    <property type="match status" value="1"/>
</dbReference>
<dbReference type="Gene3D" id="1.10.10.10">
    <property type="entry name" value="Winged helix-like DNA-binding domain superfamily/Winged helix DNA-binding domain"/>
    <property type="match status" value="1"/>
</dbReference>
<comment type="similarity">
    <text evidence="3">Belongs to the helicase family. RecQ subfamily.</text>
</comment>
<dbReference type="InterPro" id="IPR001650">
    <property type="entry name" value="Helicase_C-like"/>
</dbReference>
<dbReference type="GO" id="GO:0005737">
    <property type="term" value="C:cytoplasm"/>
    <property type="evidence" value="ECO:0007669"/>
    <property type="project" value="TreeGrafter"/>
</dbReference>
<dbReference type="Pfam" id="PF00271">
    <property type="entry name" value="Helicase_C"/>
    <property type="match status" value="1"/>
</dbReference>
<dbReference type="PROSITE" id="PS50967">
    <property type="entry name" value="HRDC"/>
    <property type="match status" value="1"/>
</dbReference>
<keyword evidence="6" id="KW-0378">Hydrolase</keyword>
<dbReference type="GO" id="GO:0003677">
    <property type="term" value="F:DNA binding"/>
    <property type="evidence" value="ECO:0007669"/>
    <property type="project" value="UniProtKB-KW"/>
</dbReference>
<dbReference type="GO" id="GO:0006260">
    <property type="term" value="P:DNA replication"/>
    <property type="evidence" value="ECO:0007669"/>
    <property type="project" value="InterPro"/>
</dbReference>
<dbReference type="NCBIfam" id="TIGR00614">
    <property type="entry name" value="recQ_fam"/>
    <property type="match status" value="1"/>
</dbReference>
<dbReference type="GO" id="GO:0006281">
    <property type="term" value="P:DNA repair"/>
    <property type="evidence" value="ECO:0007669"/>
    <property type="project" value="InterPro"/>
</dbReference>
<dbReference type="SMART" id="SM00487">
    <property type="entry name" value="DEXDc"/>
    <property type="match status" value="1"/>
</dbReference>
<evidence type="ECO:0000259" key="16">
    <source>
        <dbReference type="PROSITE" id="PS51192"/>
    </source>
</evidence>
<dbReference type="GO" id="GO:0016787">
    <property type="term" value="F:hydrolase activity"/>
    <property type="evidence" value="ECO:0007669"/>
    <property type="project" value="UniProtKB-KW"/>
</dbReference>
<dbReference type="CDD" id="cd17920">
    <property type="entry name" value="DEXHc_RecQ"/>
    <property type="match status" value="1"/>
</dbReference>
<feature type="domain" description="HRDC" evidence="15">
    <location>
        <begin position="651"/>
        <end position="727"/>
    </location>
</feature>
<feature type="domain" description="Helicase C-terminal" evidence="17">
    <location>
        <begin position="258"/>
        <end position="400"/>
    </location>
</feature>
<name>A0A934RKW6_9BACT</name>
<dbReference type="SUPFAM" id="SSF52540">
    <property type="entry name" value="P-loop containing nucleoside triphosphate hydrolases"/>
    <property type="match status" value="1"/>
</dbReference>
<dbReference type="InterPro" id="IPR002121">
    <property type="entry name" value="HRDC_dom"/>
</dbReference>
<dbReference type="InterPro" id="IPR010997">
    <property type="entry name" value="HRDC-like_sf"/>
</dbReference>
<comment type="caution">
    <text evidence="18">The sequence shown here is derived from an EMBL/GenBank/DDBJ whole genome shotgun (WGS) entry which is preliminary data.</text>
</comment>
<evidence type="ECO:0000256" key="13">
    <source>
        <dbReference type="ARBA" id="ARBA00044535"/>
    </source>
</evidence>
<sequence length="727" mass="80966">MQACWRCNNSRPIPRNWQRLSEQFSIALAAILPSDSAVITRAREVLRDVFGFEEFLSGQEAIVKHILSGRDGLAVMPTGGGKSLCYQLPGLVKEGVTLVVSPLIALMKDQVDALQARGVAAAVINSTQSWDEQRQILDQVRAGEIKLLYVAPERFRAGSFTSAISQTGIALLAIDEAHCLSQWGHDFRPDYLRLGQARRDLGNPQCVAFTATATPVVRKDILQVLALQEPFETITGFARPNLSFNITPVSKKAEKYKRLQEIIAEYKTGIVYCATRKKVDEVSETLASWGVKVAAYHGGMTDQERDRVQNSFISRKKDIAVATNAFGMGIDRSDVRFVAHFEVPGSVEAFYQEAGRAGRDGEAAWCELLWNFADTRTQEFFLEGVNPGPGVVRDLYQWLCSTADGNQEVHRSLDEMRDEIGVSNGMAVGSALSLLVKAGYVQRFEVPGQRLRGTRLLKPGSPLELDEGAMLEKERRDRQKLEAMITLCESAGCRQEWILDYFGEEGQECGTCDVCRSGQSGKRRDLNEAELLIVRKALSGVARMSERLGRTWQPRFGRGKIILMLTGSQSQEIMNAGLNRLSTYGLLKEEGAAFLNELFPALADAGLVQTIRKGDYPLLILTDRGHQVMMGKRKTRLVWPERKAAAEREEGPFDSRIYSRLADLRTRLSKEEGCPPYMIFSNRALEGFARVLPQTIEEALQIPGIGPSKAQQYGEQFLAIIREMNRT</sequence>
<dbReference type="InterPro" id="IPR014001">
    <property type="entry name" value="Helicase_ATP-bd"/>
</dbReference>
<dbReference type="SMART" id="SM00341">
    <property type="entry name" value="HRDC"/>
    <property type="match status" value="1"/>
</dbReference>
<dbReference type="Pfam" id="PF00570">
    <property type="entry name" value="HRDC"/>
    <property type="match status" value="1"/>
</dbReference>
<organism evidence="18 19">
    <name type="scientific">Roseibacillus ishigakijimensis</name>
    <dbReference type="NCBI Taxonomy" id="454146"/>
    <lineage>
        <taxon>Bacteria</taxon>
        <taxon>Pseudomonadati</taxon>
        <taxon>Verrucomicrobiota</taxon>
        <taxon>Verrucomicrobiia</taxon>
        <taxon>Verrucomicrobiales</taxon>
        <taxon>Verrucomicrobiaceae</taxon>
        <taxon>Roseibacillus</taxon>
    </lineage>
</organism>
<comment type="catalytic activity">
    <reaction evidence="11">
        <text>Couples ATP hydrolysis with the unwinding of duplex DNA by translocating in the 3'-5' direction.</text>
        <dbReference type="EC" id="5.6.2.4"/>
    </reaction>
</comment>
<dbReference type="GO" id="GO:0009378">
    <property type="term" value="F:four-way junction helicase activity"/>
    <property type="evidence" value="ECO:0007669"/>
    <property type="project" value="TreeGrafter"/>
</dbReference>
<dbReference type="GO" id="GO:0030894">
    <property type="term" value="C:replisome"/>
    <property type="evidence" value="ECO:0007669"/>
    <property type="project" value="TreeGrafter"/>
</dbReference>
<evidence type="ECO:0000256" key="3">
    <source>
        <dbReference type="ARBA" id="ARBA00005446"/>
    </source>
</evidence>
<evidence type="ECO:0000313" key="19">
    <source>
        <dbReference type="Proteomes" id="UP000604083"/>
    </source>
</evidence>
<keyword evidence="4" id="KW-0479">Metal-binding</keyword>
<dbReference type="GO" id="GO:0006310">
    <property type="term" value="P:DNA recombination"/>
    <property type="evidence" value="ECO:0007669"/>
    <property type="project" value="InterPro"/>
</dbReference>
<accession>A0A934RKW6</accession>
<dbReference type="InterPro" id="IPR036388">
    <property type="entry name" value="WH-like_DNA-bd_sf"/>
</dbReference>
<dbReference type="InterPro" id="IPR032284">
    <property type="entry name" value="RecQ_Zn-bd"/>
</dbReference>
<dbReference type="InterPro" id="IPR004589">
    <property type="entry name" value="DNA_helicase_ATP-dep_RecQ"/>
</dbReference>
<dbReference type="SMART" id="SM00490">
    <property type="entry name" value="HELICc"/>
    <property type="match status" value="1"/>
</dbReference>
<dbReference type="Proteomes" id="UP000604083">
    <property type="component" value="Unassembled WGS sequence"/>
</dbReference>
<keyword evidence="9" id="KW-0238">DNA-binding</keyword>
<comment type="cofactor">
    <cofactor evidence="2">
        <name>Zn(2+)</name>
        <dbReference type="ChEBI" id="CHEBI:29105"/>
    </cofactor>
</comment>
<keyword evidence="8" id="KW-0067">ATP-binding</keyword>
<evidence type="ECO:0000256" key="4">
    <source>
        <dbReference type="ARBA" id="ARBA00022723"/>
    </source>
</evidence>
<dbReference type="InterPro" id="IPR036390">
    <property type="entry name" value="WH_DNA-bd_sf"/>
</dbReference>
<dbReference type="GO" id="GO:0046872">
    <property type="term" value="F:metal ion binding"/>
    <property type="evidence" value="ECO:0007669"/>
    <property type="project" value="UniProtKB-KW"/>
</dbReference>
<evidence type="ECO:0000256" key="1">
    <source>
        <dbReference type="ARBA" id="ARBA00001946"/>
    </source>
</evidence>
<dbReference type="FunFam" id="3.40.50.300:FF:000296">
    <property type="entry name" value="ATP-dependent DNA helicase RecQ"/>
    <property type="match status" value="1"/>
</dbReference>
<evidence type="ECO:0000259" key="15">
    <source>
        <dbReference type="PROSITE" id="PS50967"/>
    </source>
</evidence>
<evidence type="ECO:0000256" key="10">
    <source>
        <dbReference type="ARBA" id="ARBA00023235"/>
    </source>
</evidence>
<evidence type="ECO:0000256" key="2">
    <source>
        <dbReference type="ARBA" id="ARBA00001947"/>
    </source>
</evidence>
<dbReference type="PROSITE" id="PS51192">
    <property type="entry name" value="HELICASE_ATP_BIND_1"/>
    <property type="match status" value="1"/>
</dbReference>
<keyword evidence="19" id="KW-1185">Reference proteome</keyword>
<dbReference type="Pfam" id="PF09382">
    <property type="entry name" value="RQC"/>
    <property type="match status" value="1"/>
</dbReference>
<evidence type="ECO:0000256" key="6">
    <source>
        <dbReference type="ARBA" id="ARBA00022801"/>
    </source>
</evidence>
<dbReference type="PANTHER" id="PTHR13710">
    <property type="entry name" value="DNA HELICASE RECQ FAMILY MEMBER"/>
    <property type="match status" value="1"/>
</dbReference>
<evidence type="ECO:0000256" key="14">
    <source>
        <dbReference type="ARBA" id="ARBA00044550"/>
    </source>
</evidence>
<reference evidence="18" key="1">
    <citation type="submission" date="2021-01" db="EMBL/GenBank/DDBJ databases">
        <title>Modified the classification status of verrucomicrobia.</title>
        <authorList>
            <person name="Feng X."/>
        </authorList>
    </citation>
    <scope>NUCLEOTIDE SEQUENCE</scope>
    <source>
        <strain evidence="18">KCTC 12986</strain>
    </source>
</reference>
<dbReference type="InterPro" id="IPR027417">
    <property type="entry name" value="P-loop_NTPase"/>
</dbReference>
<dbReference type="Gene3D" id="3.40.50.300">
    <property type="entry name" value="P-loop containing nucleotide triphosphate hydrolases"/>
    <property type="match status" value="2"/>
</dbReference>
<evidence type="ECO:0000256" key="11">
    <source>
        <dbReference type="ARBA" id="ARBA00034617"/>
    </source>
</evidence>
<keyword evidence="5" id="KW-0547">Nucleotide-binding</keyword>
<dbReference type="InterPro" id="IPR018982">
    <property type="entry name" value="RQC_domain"/>
</dbReference>
<evidence type="ECO:0000256" key="7">
    <source>
        <dbReference type="ARBA" id="ARBA00022806"/>
    </source>
</evidence>
<comment type="cofactor">
    <cofactor evidence="1">
        <name>Mg(2+)</name>
        <dbReference type="ChEBI" id="CHEBI:18420"/>
    </cofactor>
</comment>
<dbReference type="SUPFAM" id="SSF46785">
    <property type="entry name" value="Winged helix' DNA-binding domain"/>
    <property type="match status" value="1"/>
</dbReference>
<dbReference type="InterPro" id="IPR044876">
    <property type="entry name" value="HRDC_dom_sf"/>
</dbReference>
<evidence type="ECO:0000256" key="8">
    <source>
        <dbReference type="ARBA" id="ARBA00022840"/>
    </source>
</evidence>
<evidence type="ECO:0000313" key="18">
    <source>
        <dbReference type="EMBL" id="MBK1833294.1"/>
    </source>
</evidence>
<dbReference type="SUPFAM" id="SSF47819">
    <property type="entry name" value="HRDC-like"/>
    <property type="match status" value="1"/>
</dbReference>
<feature type="domain" description="Helicase ATP-binding" evidence="16">
    <location>
        <begin position="63"/>
        <end position="231"/>
    </location>
</feature>
<dbReference type="InterPro" id="IPR011545">
    <property type="entry name" value="DEAD/DEAH_box_helicase_dom"/>
</dbReference>
<gene>
    <name evidence="18" type="ORF">JIN78_04405</name>
</gene>
<dbReference type="GO" id="GO:0043138">
    <property type="term" value="F:3'-5' DNA helicase activity"/>
    <property type="evidence" value="ECO:0007669"/>
    <property type="project" value="UniProtKB-EC"/>
</dbReference>
<dbReference type="GO" id="GO:0043590">
    <property type="term" value="C:bacterial nucleoid"/>
    <property type="evidence" value="ECO:0007669"/>
    <property type="project" value="TreeGrafter"/>
</dbReference>
<dbReference type="SMART" id="SM00956">
    <property type="entry name" value="RQC"/>
    <property type="match status" value="1"/>
</dbReference>
<dbReference type="PROSITE" id="PS51194">
    <property type="entry name" value="HELICASE_CTER"/>
    <property type="match status" value="1"/>
</dbReference>
<protein>
    <recommendedName>
        <fullName evidence="13">ATP-dependent DNA helicase RecQ</fullName>
        <ecNumber evidence="12">5.6.2.4</ecNumber>
    </recommendedName>
    <alternativeName>
        <fullName evidence="14">DNA 3'-5' helicase RecQ</fullName>
    </alternativeName>
</protein>
<dbReference type="EMBL" id="JAENIO010000007">
    <property type="protein sequence ID" value="MBK1833294.1"/>
    <property type="molecule type" value="Genomic_DNA"/>
</dbReference>
<dbReference type="Pfam" id="PF00270">
    <property type="entry name" value="DEAD"/>
    <property type="match status" value="1"/>
</dbReference>
<evidence type="ECO:0000256" key="9">
    <source>
        <dbReference type="ARBA" id="ARBA00023125"/>
    </source>
</evidence>
<evidence type="ECO:0000256" key="12">
    <source>
        <dbReference type="ARBA" id="ARBA00034808"/>
    </source>
</evidence>
<keyword evidence="10" id="KW-0413">Isomerase</keyword>